<dbReference type="EMBL" id="BPLF01000004">
    <property type="protein sequence ID" value="GIX64969.1"/>
    <property type="molecule type" value="Genomic_DNA"/>
</dbReference>
<feature type="transmembrane region" description="Helical" evidence="1">
    <location>
        <begin position="1065"/>
        <end position="1082"/>
    </location>
</feature>
<comment type="caution">
    <text evidence="2">The sequence shown here is derived from an EMBL/GenBank/DDBJ whole genome shotgun (WGS) entry which is preliminary data.</text>
</comment>
<dbReference type="RefSeq" id="XP_067717038.1">
    <property type="nucleotide sequence ID" value="XM_067860937.1"/>
</dbReference>
<evidence type="ECO:0000313" key="2">
    <source>
        <dbReference type="EMBL" id="GIX64969.1"/>
    </source>
</evidence>
<evidence type="ECO:0000256" key="1">
    <source>
        <dbReference type="SAM" id="Phobius"/>
    </source>
</evidence>
<organism evidence="2 3">
    <name type="scientific">Babesia caballi</name>
    <dbReference type="NCBI Taxonomy" id="5871"/>
    <lineage>
        <taxon>Eukaryota</taxon>
        <taxon>Sar</taxon>
        <taxon>Alveolata</taxon>
        <taxon>Apicomplexa</taxon>
        <taxon>Aconoidasida</taxon>
        <taxon>Piroplasmida</taxon>
        <taxon>Babesiidae</taxon>
        <taxon>Babesia</taxon>
    </lineage>
</organism>
<gene>
    <name evidence="2" type="ORF">BcabD6B2_44040</name>
</gene>
<proteinExistence type="predicted"/>
<keyword evidence="3" id="KW-1185">Reference proteome</keyword>
<keyword evidence="1" id="KW-0812">Transmembrane</keyword>
<sequence length="1121" mass="122433">MLVTCASECFSVSPRCSIIRLSRPLLDCPSNLKEAIDWILRVTGKDGGGGDNGGTAALTNNVKELLKEVKGSGTGLGADIENVKKAFDNGKLITELADGLQQFIGYESSHCNTTGKITGAGIAPSNMATHRLCDATIAFTIGVLEGCKGRLNLRKHSAQHAKIDGVIKSLHDKYGQGPEKLQDVGTQMKTSLAKNNFKQTGLDSFVDDIGTAFQTLSTGINNMQSQPKQVAEKVGEYLKGIFEGSGGNSWGGKAEQAAMQLQALAGKFHSNNTYDTSDNTFSQNIRNVENNLTTTQAIPAVKPILVASKEEFVWHLEKAYVSYYQGTPVDTRQWDSNKAAEAKRCAQIFLGCIPLIYHCLTQFYWLCLDKTRRWDTYPFSGGGLRNLMVALGYGDAFLGGSTGKAVMTSVATKFNELSSAAASISKPYPEFLNTLTTSFDNAFTSSSTLTGQTIPALYHIARLYFRHQQGRNPGKTRPPSSIREMLYWLSGLQFSPQYDSLQSHISGVFRNMLGKPTNTGDTQLSLDVADSASYQNDNKLSAFDLKGYLTMTCLYSPMVLGRLQGHGVSEESKEPYLHHLFGNGMSFGYPSGAALLSKLSEYAYALQFQLSLTQKSFTNFDEGCGWRHCKFGKGINSGSANSPPSHICNGYTCNGVANCKHNGESNNTGGSSGPDSTTCTHNQRGYGSNCGTGSKASPLQAFLTDKLKGFSRGHPSDPSSHLASCSSNSMCHVPMGFKAEYLRETPGYGYHVFYPLLFYCSDNTRPLRLLSDKLYCISNYTPRSLGDMLGFYLHLCLQVFNKRSQNNFTFSSYITDLLKTKKHPSRAGLLIFEYLEDSIVELGSALHGVARHCHNKQKGVKEIKHQTVSGRSCSHSNTNSSPADLWSLFALVDNQSKHPDCNGLNQKCGAYLAPLTRSYGSTFGKSAAIASTYLSWVSYLADDFKESLEGLFTDFSNITCTDCKTLTGGTCSCTKGQHGTNSCQCDSVVSCSGVLPLFYEHGFNFFNVKSLSGKGSGTGNTKRTCQQFHSQLQSVISGNPLTNLLTTIDAFLYAIRWEFFSKLSGFWSIYICLILYTFFFLLDTLRVRSHIKLTSSHTVPPLALLTSGTPLLITKLTYIGK</sequence>
<keyword evidence="1" id="KW-0472">Membrane</keyword>
<evidence type="ECO:0000313" key="3">
    <source>
        <dbReference type="Proteomes" id="UP001497744"/>
    </source>
</evidence>
<accession>A0AAV4LYY0</accession>
<dbReference type="Proteomes" id="UP001497744">
    <property type="component" value="Unassembled WGS sequence"/>
</dbReference>
<reference evidence="2 3" key="1">
    <citation type="submission" date="2021-06" db="EMBL/GenBank/DDBJ databases">
        <title>Genome sequence of Babesia caballi.</title>
        <authorList>
            <person name="Yamagishi J."/>
            <person name="Kidaka T."/>
            <person name="Ochi A."/>
        </authorList>
    </citation>
    <scope>NUCLEOTIDE SEQUENCE [LARGE SCALE GENOMIC DNA]</scope>
    <source>
        <strain evidence="2">USDA-D6B2</strain>
    </source>
</reference>
<name>A0AAV4LYY0_BABCB</name>
<dbReference type="AlphaFoldDB" id="A0AAV4LYY0"/>
<keyword evidence="1" id="KW-1133">Transmembrane helix</keyword>
<dbReference type="GeneID" id="94196450"/>
<protein>
    <submittedName>
        <fullName evidence="2">Variant erythrocyte surface antigen-1 family protein</fullName>
    </submittedName>
</protein>